<reference evidence="1 2" key="1">
    <citation type="submission" date="2013-12" db="EMBL/GenBank/DDBJ databases">
        <title>A Varibaculum cambriense genome reconstructed from a premature infant gut community with otherwise low bacterial novelty that shifts toward anaerobic metabolism during the third week of life.</title>
        <authorList>
            <person name="Brown C.T."/>
            <person name="Sharon I."/>
            <person name="Thomas B.C."/>
            <person name="Castelle C.J."/>
            <person name="Morowitz M.J."/>
            <person name="Banfield J.F."/>
        </authorList>
    </citation>
    <scope>NUCLEOTIDE SEQUENCE [LARGE SCALE GENOMIC DNA]</scope>
    <source>
        <strain evidence="2">DORA_12</strain>
    </source>
</reference>
<dbReference type="Proteomes" id="UP000018852">
    <property type="component" value="Unassembled WGS sequence"/>
</dbReference>
<protein>
    <submittedName>
        <fullName evidence="1">ATP-binding protein</fullName>
    </submittedName>
</protein>
<keyword evidence="1" id="KW-0547">Nucleotide-binding</keyword>
<evidence type="ECO:0000313" key="2">
    <source>
        <dbReference type="Proteomes" id="UP000018852"/>
    </source>
</evidence>
<comment type="caution">
    <text evidence="1">The sequence shown here is derived from an EMBL/GenBank/DDBJ whole genome shotgun (WGS) entry which is preliminary data.</text>
</comment>
<dbReference type="AlphaFoldDB" id="W1VR13"/>
<keyword evidence="1" id="KW-0067">ATP-binding</keyword>
<evidence type="ECO:0000313" key="1">
    <source>
        <dbReference type="EMBL" id="ETJ06589.1"/>
    </source>
</evidence>
<dbReference type="GO" id="GO:0005524">
    <property type="term" value="F:ATP binding"/>
    <property type="evidence" value="ECO:0007669"/>
    <property type="project" value="UniProtKB-KW"/>
</dbReference>
<dbReference type="InterPro" id="IPR021456">
    <property type="entry name" value="DUF3107"/>
</dbReference>
<dbReference type="EMBL" id="AZLV01000258">
    <property type="protein sequence ID" value="ETJ06589.1"/>
    <property type="molecule type" value="Genomic_DNA"/>
</dbReference>
<accession>W1VR13</accession>
<organism evidence="1 2">
    <name type="scientific">Actinomyces urogenitalis DORA_12</name>
    <dbReference type="NCBI Taxonomy" id="1403939"/>
    <lineage>
        <taxon>Bacteria</taxon>
        <taxon>Bacillati</taxon>
        <taxon>Actinomycetota</taxon>
        <taxon>Actinomycetes</taxon>
        <taxon>Actinomycetales</taxon>
        <taxon>Actinomycetaceae</taxon>
        <taxon>Actinomyces</taxon>
    </lineage>
</organism>
<sequence length="48" mass="4946">EVLATLAGAATQDITLADDKGRKVFVPAGSLAYVELGEATPRRVGFGI</sequence>
<gene>
    <name evidence="1" type="ORF">Q605_AUC00258G0002</name>
</gene>
<name>W1VR13_9ACTO</name>
<proteinExistence type="predicted"/>
<feature type="non-terminal residue" evidence="1">
    <location>
        <position position="1"/>
    </location>
</feature>
<dbReference type="Pfam" id="PF11305">
    <property type="entry name" value="DUF3107"/>
    <property type="match status" value="1"/>
</dbReference>